<protein>
    <submittedName>
        <fullName evidence="2">Uncharacterized protein</fullName>
    </submittedName>
</protein>
<organism evidence="2 3">
    <name type="scientific">Bursaphelenchus okinawaensis</name>
    <dbReference type="NCBI Taxonomy" id="465554"/>
    <lineage>
        <taxon>Eukaryota</taxon>
        <taxon>Metazoa</taxon>
        <taxon>Ecdysozoa</taxon>
        <taxon>Nematoda</taxon>
        <taxon>Chromadorea</taxon>
        <taxon>Rhabditida</taxon>
        <taxon>Tylenchina</taxon>
        <taxon>Tylenchomorpha</taxon>
        <taxon>Aphelenchoidea</taxon>
        <taxon>Aphelenchoididae</taxon>
        <taxon>Bursaphelenchus</taxon>
    </lineage>
</organism>
<name>A0A811L8D8_9BILA</name>
<comment type="caution">
    <text evidence="2">The sequence shown here is derived from an EMBL/GenBank/DDBJ whole genome shotgun (WGS) entry which is preliminary data.</text>
</comment>
<proteinExistence type="predicted"/>
<dbReference type="Proteomes" id="UP000614601">
    <property type="component" value="Unassembled WGS sequence"/>
</dbReference>
<dbReference type="Proteomes" id="UP000783686">
    <property type="component" value="Unassembled WGS sequence"/>
</dbReference>
<keyword evidence="3" id="KW-1185">Reference proteome</keyword>
<feature type="signal peptide" evidence="1">
    <location>
        <begin position="1"/>
        <end position="19"/>
    </location>
</feature>
<evidence type="ECO:0000313" key="2">
    <source>
        <dbReference type="EMBL" id="CAD5223558.1"/>
    </source>
</evidence>
<dbReference type="EMBL" id="CAJFCW020000005">
    <property type="protein sequence ID" value="CAG9118204.1"/>
    <property type="molecule type" value="Genomic_DNA"/>
</dbReference>
<dbReference type="AlphaFoldDB" id="A0A811L8D8"/>
<dbReference type="EMBL" id="CAJFDH010000005">
    <property type="protein sequence ID" value="CAD5223558.1"/>
    <property type="molecule type" value="Genomic_DNA"/>
</dbReference>
<dbReference type="OrthoDB" id="5800417at2759"/>
<reference evidence="2" key="1">
    <citation type="submission" date="2020-09" db="EMBL/GenBank/DDBJ databases">
        <authorList>
            <person name="Kikuchi T."/>
        </authorList>
    </citation>
    <scope>NUCLEOTIDE SEQUENCE</scope>
    <source>
        <strain evidence="2">SH1</strain>
    </source>
</reference>
<accession>A0A811L8D8</accession>
<evidence type="ECO:0000313" key="3">
    <source>
        <dbReference type="Proteomes" id="UP000614601"/>
    </source>
</evidence>
<feature type="chain" id="PRO_5036221315" evidence="1">
    <location>
        <begin position="20"/>
        <end position="71"/>
    </location>
</feature>
<gene>
    <name evidence="2" type="ORF">BOKJ2_LOCUS10328</name>
</gene>
<evidence type="ECO:0000256" key="1">
    <source>
        <dbReference type="SAM" id="SignalP"/>
    </source>
</evidence>
<keyword evidence="1" id="KW-0732">Signal</keyword>
<sequence>MVVFLFLLVLSLTFDCWWTIGKFFNIEEDTQDLIAVDAENDSRFKRPWMIRLQNGKVHTVKPSTAADLEMV</sequence>